<comment type="caution">
    <text evidence="2">The sequence shown here is derived from an EMBL/GenBank/DDBJ whole genome shotgun (WGS) entry which is preliminary data.</text>
</comment>
<keyword evidence="3" id="KW-1185">Reference proteome</keyword>
<reference evidence="2" key="1">
    <citation type="submission" date="2021-06" db="EMBL/GenBank/DDBJ databases">
        <title>Sequencing of actinobacteria type strains.</title>
        <authorList>
            <person name="Nguyen G.-S."/>
            <person name="Wentzel A."/>
        </authorList>
    </citation>
    <scope>NUCLEOTIDE SEQUENCE</scope>
    <source>
        <strain evidence="2">P38-E01</strain>
    </source>
</reference>
<evidence type="ECO:0000313" key="3">
    <source>
        <dbReference type="Proteomes" id="UP000694501"/>
    </source>
</evidence>
<organism evidence="2 3">
    <name type="scientific">Streptomyces tardus</name>
    <dbReference type="NCBI Taxonomy" id="2780544"/>
    <lineage>
        <taxon>Bacteria</taxon>
        <taxon>Bacillati</taxon>
        <taxon>Actinomycetota</taxon>
        <taxon>Actinomycetes</taxon>
        <taxon>Kitasatosporales</taxon>
        <taxon>Streptomycetaceae</taxon>
        <taxon>Streptomyces</taxon>
    </lineage>
</organism>
<evidence type="ECO:0000259" key="1">
    <source>
        <dbReference type="Pfam" id="PF19701"/>
    </source>
</evidence>
<gene>
    <name evidence="2" type="ORF">JGS22_007850</name>
</gene>
<dbReference type="AlphaFoldDB" id="A0A949JEL0"/>
<accession>A0A949JEL0</accession>
<evidence type="ECO:0000313" key="2">
    <source>
        <dbReference type="EMBL" id="MBU7597538.1"/>
    </source>
</evidence>
<protein>
    <recommendedName>
        <fullName evidence="1">DUF6199 domain-containing protein</fullName>
    </recommendedName>
</protein>
<dbReference type="RefSeq" id="WP_211042870.1">
    <property type="nucleotide sequence ID" value="NZ_JAELVF020000001.1"/>
</dbReference>
<sequence>MLAIVFFGLAVLLFSLAARPAEKIAQTLTWQYRNREANEPSDAAILANRTQLAIGGIGATVAGVVSLLR</sequence>
<dbReference type="Pfam" id="PF19701">
    <property type="entry name" value="DUF6199"/>
    <property type="match status" value="1"/>
</dbReference>
<name>A0A949JEL0_9ACTN</name>
<feature type="domain" description="DUF6199" evidence="1">
    <location>
        <begin position="4"/>
        <end position="68"/>
    </location>
</feature>
<dbReference type="InterPro" id="IPR045679">
    <property type="entry name" value="DUF6199"/>
</dbReference>
<dbReference type="Proteomes" id="UP000694501">
    <property type="component" value="Unassembled WGS sequence"/>
</dbReference>
<dbReference type="EMBL" id="JAELVF020000001">
    <property type="protein sequence ID" value="MBU7597538.1"/>
    <property type="molecule type" value="Genomic_DNA"/>
</dbReference>
<proteinExistence type="predicted"/>